<dbReference type="KEGG" id="hni:W911_13295"/>
<dbReference type="GO" id="GO:0017001">
    <property type="term" value="P:antibiotic catabolic process"/>
    <property type="evidence" value="ECO:0007669"/>
    <property type="project" value="UniProtKB-ARBA"/>
</dbReference>
<comment type="similarity">
    <text evidence="1">Belongs to the metallo-beta-lactamase superfamily. Class-B beta-lactamase family.</text>
</comment>
<evidence type="ECO:0000256" key="2">
    <source>
        <dbReference type="SAM" id="MobiDB-lite"/>
    </source>
</evidence>
<feature type="region of interest" description="Disordered" evidence="2">
    <location>
        <begin position="1"/>
        <end position="33"/>
    </location>
</feature>
<dbReference type="EMBL" id="CP006912">
    <property type="protein sequence ID" value="AHB49165.1"/>
    <property type="molecule type" value="Genomic_DNA"/>
</dbReference>
<dbReference type="NCBIfam" id="TIGR04559">
    <property type="entry name" value="SoxH_rel_PQQ_2"/>
    <property type="match status" value="1"/>
</dbReference>
<dbReference type="STRING" id="1029756.W911_13295"/>
<dbReference type="InterPro" id="IPR030829">
    <property type="entry name" value="SoxH-rel_PQQ_2"/>
</dbReference>
<evidence type="ECO:0000313" key="5">
    <source>
        <dbReference type="Proteomes" id="UP000018542"/>
    </source>
</evidence>
<dbReference type="CDD" id="cd16282">
    <property type="entry name" value="metallo-hydrolase-like_MBL-fold"/>
    <property type="match status" value="1"/>
</dbReference>
<dbReference type="HOGENOM" id="CLU_056342_0_0_5"/>
<dbReference type="InterPro" id="IPR001279">
    <property type="entry name" value="Metallo-B-lactamas"/>
</dbReference>
<organism evidence="4 5">
    <name type="scientific">Hyphomicrobium nitrativorans NL23</name>
    <dbReference type="NCBI Taxonomy" id="1029756"/>
    <lineage>
        <taxon>Bacteria</taxon>
        <taxon>Pseudomonadati</taxon>
        <taxon>Pseudomonadota</taxon>
        <taxon>Alphaproteobacteria</taxon>
        <taxon>Hyphomicrobiales</taxon>
        <taxon>Hyphomicrobiaceae</taxon>
        <taxon>Hyphomicrobium</taxon>
    </lineage>
</organism>
<evidence type="ECO:0000313" key="4">
    <source>
        <dbReference type="EMBL" id="AHB49165.1"/>
    </source>
</evidence>
<name>V5SGK0_9HYPH</name>
<dbReference type="Proteomes" id="UP000018542">
    <property type="component" value="Chromosome"/>
</dbReference>
<dbReference type="PANTHER" id="PTHR42951:SF4">
    <property type="entry name" value="ACYL-COENZYME A THIOESTERASE MBLAC2"/>
    <property type="match status" value="1"/>
</dbReference>
<dbReference type="SUPFAM" id="SSF56281">
    <property type="entry name" value="Metallo-hydrolase/oxidoreductase"/>
    <property type="match status" value="1"/>
</dbReference>
<gene>
    <name evidence="4" type="ORF">W911_13295</name>
</gene>
<evidence type="ECO:0000256" key="1">
    <source>
        <dbReference type="ARBA" id="ARBA00005250"/>
    </source>
</evidence>
<dbReference type="Gene3D" id="3.60.15.10">
    <property type="entry name" value="Ribonuclease Z/Hydroxyacylglutathione hydrolase-like"/>
    <property type="match status" value="1"/>
</dbReference>
<dbReference type="PATRIC" id="fig|1029756.8.peg.2768"/>
<sequence>MPVDQGRLPSIKDPLRASEAHRVTRNRPPFPRLAVRTLPPPRPDALPLGTVGRRALLTAASSLAALLILPAGLRTGRAETATGSALHPFVDQIAPGVFAHRGEVAVATRENAGDHANMGFIVGREAVAVIDTGGSAKVGAQLHEAVRAVTDRPIRYVINTHMHPDHVLGNAAFEVEGTTFVGHHKIARGLAARAERYLAVYEQDLGPDAFAGTKIVIPSQLIDAPTTLDLGGREIVLTPHPTAHTDNDLTVRDSQTGTVFLGDLVFAEHIPTIDGSILGWMAVLDALAAEPAERVVPGHGPSSMGWPDAARPIRHYLQVITGEIRKMIADNRTLSEATQSVGLSERRAWELFDAYHGRNVSAAFAELEWE</sequence>
<feature type="compositionally biased region" description="Basic and acidic residues" evidence="2">
    <location>
        <begin position="13"/>
        <end position="22"/>
    </location>
</feature>
<keyword evidence="5" id="KW-1185">Reference proteome</keyword>
<dbReference type="InterPro" id="IPR036866">
    <property type="entry name" value="RibonucZ/Hydroxyglut_hydro"/>
</dbReference>
<feature type="domain" description="Metallo-beta-lactamase" evidence="3">
    <location>
        <begin position="115"/>
        <end position="299"/>
    </location>
</feature>
<evidence type="ECO:0000259" key="3">
    <source>
        <dbReference type="SMART" id="SM00849"/>
    </source>
</evidence>
<proteinExistence type="inferred from homology"/>
<dbReference type="SMART" id="SM00849">
    <property type="entry name" value="Lactamase_B"/>
    <property type="match status" value="1"/>
</dbReference>
<protein>
    <submittedName>
        <fullName evidence="4">Beta-lactamase</fullName>
    </submittedName>
</protein>
<reference evidence="4 5" key="1">
    <citation type="journal article" date="2014" name="Genome Announc.">
        <title>Complete Genome Sequence of Hyphomicrobium nitrativorans Strain NL23, a Denitrifying Bacterium Isolated from Biofilm of a Methanol-Fed Denitrification System Treating Seawater at the Montreal Biodome.</title>
        <authorList>
            <person name="Martineau C."/>
            <person name="Villeneuve C."/>
            <person name="Mauffrey F."/>
            <person name="Villemur R."/>
        </authorList>
    </citation>
    <scope>NUCLEOTIDE SEQUENCE [LARGE SCALE GENOMIC DNA]</scope>
    <source>
        <strain evidence="4">NL23</strain>
    </source>
</reference>
<accession>V5SGK0</accession>
<dbReference type="Pfam" id="PF00753">
    <property type="entry name" value="Lactamase_B"/>
    <property type="match status" value="1"/>
</dbReference>
<dbReference type="PANTHER" id="PTHR42951">
    <property type="entry name" value="METALLO-BETA-LACTAMASE DOMAIN-CONTAINING"/>
    <property type="match status" value="1"/>
</dbReference>
<dbReference type="InterPro" id="IPR050855">
    <property type="entry name" value="NDM-1-like"/>
</dbReference>
<dbReference type="AlphaFoldDB" id="V5SGK0"/>